<dbReference type="PANTHER" id="PTHR11938">
    <property type="entry name" value="FAD NADPH DEHYDROGENASE/OXIDOREDUCTASE"/>
    <property type="match status" value="1"/>
</dbReference>
<dbReference type="PANTHER" id="PTHR11938:SF133">
    <property type="entry name" value="GLUTAMATE SYNTHASE (NADH)"/>
    <property type="match status" value="1"/>
</dbReference>
<protein>
    <recommendedName>
        <fullName evidence="15">Glutamine amidotransferase type-2 domain-containing protein</fullName>
    </recommendedName>
</protein>
<evidence type="ECO:0000256" key="7">
    <source>
        <dbReference type="ARBA" id="ARBA00022723"/>
    </source>
</evidence>
<evidence type="ECO:0000256" key="3">
    <source>
        <dbReference type="ARBA" id="ARBA00009716"/>
    </source>
</evidence>
<keyword evidence="9" id="KW-0560">Oxidoreductase</keyword>
<accession>A0A382H1Z7</accession>
<feature type="domain" description="Glutamine amidotransferase type-2" evidence="15">
    <location>
        <begin position="58"/>
        <end position="217"/>
    </location>
</feature>
<dbReference type="GO" id="GO:0019676">
    <property type="term" value="P:ammonia assimilation cycle"/>
    <property type="evidence" value="ECO:0007669"/>
    <property type="project" value="TreeGrafter"/>
</dbReference>
<evidence type="ECO:0000256" key="6">
    <source>
        <dbReference type="ARBA" id="ARBA00022643"/>
    </source>
</evidence>
<evidence type="ECO:0000256" key="12">
    <source>
        <dbReference type="ARBA" id="ARBA00023164"/>
    </source>
</evidence>
<evidence type="ECO:0000256" key="14">
    <source>
        <dbReference type="ARBA" id="ARBA00029440"/>
    </source>
</evidence>
<keyword evidence="7" id="KW-0479">Metal-binding</keyword>
<proteinExistence type="inferred from homology"/>
<comment type="similarity">
    <text evidence="3">Belongs to the glutamate synthase family.</text>
</comment>
<keyword evidence="11" id="KW-0411">Iron-sulfur</keyword>
<reference evidence="16" key="1">
    <citation type="submission" date="2018-05" db="EMBL/GenBank/DDBJ databases">
        <authorList>
            <person name="Lanie J.A."/>
            <person name="Ng W.-L."/>
            <person name="Kazmierczak K.M."/>
            <person name="Andrzejewski T.M."/>
            <person name="Davidsen T.M."/>
            <person name="Wayne K.J."/>
            <person name="Tettelin H."/>
            <person name="Glass J.I."/>
            <person name="Rusch D."/>
            <person name="Podicherti R."/>
            <person name="Tsui H.-C.T."/>
            <person name="Winkler M.E."/>
        </authorList>
    </citation>
    <scope>NUCLEOTIDE SEQUENCE</scope>
</reference>
<keyword evidence="10" id="KW-0408">Iron</keyword>
<evidence type="ECO:0000259" key="15">
    <source>
        <dbReference type="PROSITE" id="PS51278"/>
    </source>
</evidence>
<dbReference type="Pfam" id="PF00310">
    <property type="entry name" value="GATase_2"/>
    <property type="match status" value="1"/>
</dbReference>
<dbReference type="GO" id="GO:0051538">
    <property type="term" value="F:3 iron, 4 sulfur cluster binding"/>
    <property type="evidence" value="ECO:0007669"/>
    <property type="project" value="UniProtKB-KW"/>
</dbReference>
<evidence type="ECO:0000256" key="10">
    <source>
        <dbReference type="ARBA" id="ARBA00023004"/>
    </source>
</evidence>
<evidence type="ECO:0000313" key="16">
    <source>
        <dbReference type="EMBL" id="SVB81202.1"/>
    </source>
</evidence>
<evidence type="ECO:0000256" key="13">
    <source>
        <dbReference type="ARBA" id="ARBA00023291"/>
    </source>
</evidence>
<dbReference type="InterPro" id="IPR029055">
    <property type="entry name" value="Ntn_hydrolases_N"/>
</dbReference>
<dbReference type="SUPFAM" id="SSF56235">
    <property type="entry name" value="N-terminal nucleophile aminohydrolases (Ntn hydrolases)"/>
    <property type="match status" value="1"/>
</dbReference>
<dbReference type="GO" id="GO:0046872">
    <property type="term" value="F:metal ion binding"/>
    <property type="evidence" value="ECO:0007669"/>
    <property type="project" value="UniProtKB-KW"/>
</dbReference>
<dbReference type="InterPro" id="IPR050711">
    <property type="entry name" value="ET-N_metabolism_enzyme"/>
</dbReference>
<dbReference type="GO" id="GO:0015930">
    <property type="term" value="F:glutamate synthase activity"/>
    <property type="evidence" value="ECO:0007669"/>
    <property type="project" value="TreeGrafter"/>
</dbReference>
<name>A0A382H1Z7_9ZZZZ</name>
<comment type="pathway">
    <text evidence="14">Amino-acid biosynthesis.</text>
</comment>
<evidence type="ECO:0000256" key="8">
    <source>
        <dbReference type="ARBA" id="ARBA00022962"/>
    </source>
</evidence>
<keyword evidence="5" id="KW-0285">Flavoprotein</keyword>
<dbReference type="InterPro" id="IPR017932">
    <property type="entry name" value="GATase_2_dom"/>
</dbReference>
<sequence>MIAQNPAINILPAPHRLGSFRHYTNGYGCFSLKMSKKTQFGFPTKQGLYDPANEKDSCGVGFVANIKGVPSHQIVLDAYQMLKNMDHRGACGCEVNTGDGSGILTGLPWGFLEKMAHQDLGVALPEKGKFGAGIVFLPQNKAERERCKNTVEVIIAEQGQVCLGWREVPVHADKADVGPAARSAEPHITQLFIGAAGGVEGDDFERQLYIIRKRASH</sequence>
<dbReference type="AlphaFoldDB" id="A0A382H1Z7"/>
<dbReference type="EMBL" id="UINC01058670">
    <property type="protein sequence ID" value="SVB81202.1"/>
    <property type="molecule type" value="Genomic_DNA"/>
</dbReference>
<comment type="cofactor">
    <cofactor evidence="2">
        <name>[3Fe-4S] cluster</name>
        <dbReference type="ChEBI" id="CHEBI:21137"/>
    </cofactor>
</comment>
<evidence type="ECO:0000256" key="2">
    <source>
        <dbReference type="ARBA" id="ARBA00001927"/>
    </source>
</evidence>
<dbReference type="Gene3D" id="3.60.20.10">
    <property type="entry name" value="Glutamine Phosphoribosylpyrophosphate, subunit 1, domain 1"/>
    <property type="match status" value="1"/>
</dbReference>
<evidence type="ECO:0000256" key="5">
    <source>
        <dbReference type="ARBA" id="ARBA00022630"/>
    </source>
</evidence>
<evidence type="ECO:0000256" key="1">
    <source>
        <dbReference type="ARBA" id="ARBA00001917"/>
    </source>
</evidence>
<organism evidence="16">
    <name type="scientific">marine metagenome</name>
    <dbReference type="NCBI Taxonomy" id="408172"/>
    <lineage>
        <taxon>unclassified sequences</taxon>
        <taxon>metagenomes</taxon>
        <taxon>ecological metagenomes</taxon>
    </lineage>
</organism>
<keyword evidence="8" id="KW-0315">Glutamine amidotransferase</keyword>
<keyword evidence="13" id="KW-0003">3Fe-4S</keyword>
<evidence type="ECO:0000256" key="11">
    <source>
        <dbReference type="ARBA" id="ARBA00023014"/>
    </source>
</evidence>
<evidence type="ECO:0000256" key="4">
    <source>
        <dbReference type="ARBA" id="ARBA00022605"/>
    </source>
</evidence>
<dbReference type="PROSITE" id="PS51278">
    <property type="entry name" value="GATASE_TYPE_2"/>
    <property type="match status" value="1"/>
</dbReference>
<gene>
    <name evidence="16" type="ORF">METZ01_LOCUS234056</name>
</gene>
<keyword evidence="6" id="KW-0288">FMN</keyword>
<keyword evidence="12" id="KW-0314">Glutamate biosynthesis</keyword>
<evidence type="ECO:0000256" key="9">
    <source>
        <dbReference type="ARBA" id="ARBA00023002"/>
    </source>
</evidence>
<comment type="cofactor">
    <cofactor evidence="1">
        <name>FMN</name>
        <dbReference type="ChEBI" id="CHEBI:58210"/>
    </cofactor>
</comment>
<keyword evidence="4" id="KW-0028">Amino-acid biosynthesis</keyword>
<dbReference type="GO" id="GO:0006537">
    <property type="term" value="P:glutamate biosynthetic process"/>
    <property type="evidence" value="ECO:0007669"/>
    <property type="project" value="UniProtKB-KW"/>
</dbReference>
<feature type="non-terminal residue" evidence="16">
    <location>
        <position position="217"/>
    </location>
</feature>